<feature type="region of interest" description="Disordered" evidence="1">
    <location>
        <begin position="101"/>
        <end position="127"/>
    </location>
</feature>
<organism evidence="3 4">
    <name type="scientific">Canariomyces notabilis</name>
    <dbReference type="NCBI Taxonomy" id="2074819"/>
    <lineage>
        <taxon>Eukaryota</taxon>
        <taxon>Fungi</taxon>
        <taxon>Dikarya</taxon>
        <taxon>Ascomycota</taxon>
        <taxon>Pezizomycotina</taxon>
        <taxon>Sordariomycetes</taxon>
        <taxon>Sordariomycetidae</taxon>
        <taxon>Sordariales</taxon>
        <taxon>Chaetomiaceae</taxon>
        <taxon>Canariomyces</taxon>
    </lineage>
</organism>
<sequence length="277" mass="31710">MERIFGNGSTSQTPSWRPEPRERGTFGILSTCIVTLGLCVWTAIHLNLPAHGDTMMKQQWCKVRLDVAGLPRSRNVAYTAFRQYTTAWRLQHKMKAYFPTDDRTPVSQLSKSEGELEEGQPLGDLGGRRVQHEEKQRIVEEIKATRQKWTIVHSYFATMGGFAVQIADENGHQNFFPWRDTKKEPERYTQLTLTPEGLCYLEEQFPGFIPNLSRTSIKDKSKGSMFAKAVVCLQASWFCFQCLTRFIQGLGISLLELNTLAFYLRPLVEQATRHRGT</sequence>
<feature type="region of interest" description="Disordered" evidence="1">
    <location>
        <begin position="1"/>
        <end position="22"/>
    </location>
</feature>
<name>A0AAN6QEG5_9PEZI</name>
<dbReference type="Proteomes" id="UP001302812">
    <property type="component" value="Unassembled WGS sequence"/>
</dbReference>
<keyword evidence="2" id="KW-1133">Transmembrane helix</keyword>
<dbReference type="GeneID" id="89933821"/>
<keyword evidence="2" id="KW-0472">Membrane</keyword>
<evidence type="ECO:0000256" key="2">
    <source>
        <dbReference type="SAM" id="Phobius"/>
    </source>
</evidence>
<protein>
    <submittedName>
        <fullName evidence="3">Uncharacterized protein</fullName>
    </submittedName>
</protein>
<keyword evidence="2" id="KW-0812">Transmembrane</keyword>
<gene>
    <name evidence="3" type="ORF">N656DRAFT_453762</name>
</gene>
<comment type="caution">
    <text evidence="3">The sequence shown here is derived from an EMBL/GenBank/DDBJ whole genome shotgun (WGS) entry which is preliminary data.</text>
</comment>
<evidence type="ECO:0000313" key="4">
    <source>
        <dbReference type="Proteomes" id="UP001302812"/>
    </source>
</evidence>
<keyword evidence="4" id="KW-1185">Reference proteome</keyword>
<dbReference type="PANTHER" id="PTHR35043">
    <property type="entry name" value="TRANSCRIPTION FACTOR DOMAIN-CONTAINING PROTEIN"/>
    <property type="match status" value="1"/>
</dbReference>
<dbReference type="AlphaFoldDB" id="A0AAN6QEG5"/>
<evidence type="ECO:0000313" key="3">
    <source>
        <dbReference type="EMBL" id="KAK4108126.1"/>
    </source>
</evidence>
<dbReference type="EMBL" id="MU853366">
    <property type="protein sequence ID" value="KAK4108126.1"/>
    <property type="molecule type" value="Genomic_DNA"/>
</dbReference>
<proteinExistence type="predicted"/>
<accession>A0AAN6QEG5</accession>
<reference evidence="3" key="2">
    <citation type="submission" date="2023-05" db="EMBL/GenBank/DDBJ databases">
        <authorList>
            <consortium name="Lawrence Berkeley National Laboratory"/>
            <person name="Steindorff A."/>
            <person name="Hensen N."/>
            <person name="Bonometti L."/>
            <person name="Westerberg I."/>
            <person name="Brannstrom I.O."/>
            <person name="Guillou S."/>
            <person name="Cros-Aarteil S."/>
            <person name="Calhoun S."/>
            <person name="Haridas S."/>
            <person name="Kuo A."/>
            <person name="Mondo S."/>
            <person name="Pangilinan J."/>
            <person name="Riley R."/>
            <person name="Labutti K."/>
            <person name="Andreopoulos B."/>
            <person name="Lipzen A."/>
            <person name="Chen C."/>
            <person name="Yanf M."/>
            <person name="Daum C."/>
            <person name="Ng V."/>
            <person name="Clum A."/>
            <person name="Ohm R."/>
            <person name="Martin F."/>
            <person name="Silar P."/>
            <person name="Natvig D."/>
            <person name="Lalanne C."/>
            <person name="Gautier V."/>
            <person name="Ament-Velasquez S.L."/>
            <person name="Kruys A."/>
            <person name="Hutchinson M.I."/>
            <person name="Powell A.J."/>
            <person name="Barry K."/>
            <person name="Miller A.N."/>
            <person name="Grigoriev I.V."/>
            <person name="Debuchy R."/>
            <person name="Gladieux P."/>
            <person name="Thoren M.H."/>
            <person name="Johannesson H."/>
        </authorList>
    </citation>
    <scope>NUCLEOTIDE SEQUENCE</scope>
    <source>
        <strain evidence="3">CBS 508.74</strain>
    </source>
</reference>
<reference evidence="3" key="1">
    <citation type="journal article" date="2023" name="Mol. Phylogenet. Evol.">
        <title>Genome-scale phylogeny and comparative genomics of the fungal order Sordariales.</title>
        <authorList>
            <person name="Hensen N."/>
            <person name="Bonometti L."/>
            <person name="Westerberg I."/>
            <person name="Brannstrom I.O."/>
            <person name="Guillou S."/>
            <person name="Cros-Aarteil S."/>
            <person name="Calhoun S."/>
            <person name="Haridas S."/>
            <person name="Kuo A."/>
            <person name="Mondo S."/>
            <person name="Pangilinan J."/>
            <person name="Riley R."/>
            <person name="LaButti K."/>
            <person name="Andreopoulos B."/>
            <person name="Lipzen A."/>
            <person name="Chen C."/>
            <person name="Yan M."/>
            <person name="Daum C."/>
            <person name="Ng V."/>
            <person name="Clum A."/>
            <person name="Steindorff A."/>
            <person name="Ohm R.A."/>
            <person name="Martin F."/>
            <person name="Silar P."/>
            <person name="Natvig D.O."/>
            <person name="Lalanne C."/>
            <person name="Gautier V."/>
            <person name="Ament-Velasquez S.L."/>
            <person name="Kruys A."/>
            <person name="Hutchinson M.I."/>
            <person name="Powell A.J."/>
            <person name="Barry K."/>
            <person name="Miller A.N."/>
            <person name="Grigoriev I.V."/>
            <person name="Debuchy R."/>
            <person name="Gladieux P."/>
            <person name="Hiltunen Thoren M."/>
            <person name="Johannesson H."/>
        </authorList>
    </citation>
    <scope>NUCLEOTIDE SEQUENCE</scope>
    <source>
        <strain evidence="3">CBS 508.74</strain>
    </source>
</reference>
<dbReference type="RefSeq" id="XP_064665696.1">
    <property type="nucleotide sequence ID" value="XM_064809697.1"/>
</dbReference>
<evidence type="ECO:0000256" key="1">
    <source>
        <dbReference type="SAM" id="MobiDB-lite"/>
    </source>
</evidence>
<dbReference type="PANTHER" id="PTHR35043:SF9">
    <property type="match status" value="1"/>
</dbReference>
<feature type="transmembrane region" description="Helical" evidence="2">
    <location>
        <begin position="26"/>
        <end position="48"/>
    </location>
</feature>